<keyword evidence="4" id="KW-1185">Reference proteome</keyword>
<feature type="transmembrane region" description="Helical" evidence="1">
    <location>
        <begin position="41"/>
        <end position="62"/>
    </location>
</feature>
<feature type="transmembrane region" description="Helical" evidence="1">
    <location>
        <begin position="111"/>
        <end position="130"/>
    </location>
</feature>
<evidence type="ECO:0000313" key="4">
    <source>
        <dbReference type="Proteomes" id="UP001595735"/>
    </source>
</evidence>
<organism evidence="3 4">
    <name type="scientific">Chryseobacterium tructae</name>
    <dbReference type="NCBI Taxonomy" id="1037380"/>
    <lineage>
        <taxon>Bacteria</taxon>
        <taxon>Pseudomonadati</taxon>
        <taxon>Bacteroidota</taxon>
        <taxon>Flavobacteriia</taxon>
        <taxon>Flavobacteriales</taxon>
        <taxon>Weeksellaceae</taxon>
        <taxon>Chryseobacterium group</taxon>
        <taxon>Chryseobacterium</taxon>
    </lineage>
</organism>
<keyword evidence="1" id="KW-0472">Membrane</keyword>
<feature type="transmembrane region" description="Helical" evidence="1">
    <location>
        <begin position="82"/>
        <end position="99"/>
    </location>
</feature>
<dbReference type="RefSeq" id="WP_378169325.1">
    <property type="nucleotide sequence ID" value="NZ_JBHRYO010000001.1"/>
</dbReference>
<comment type="caution">
    <text evidence="3">The sequence shown here is derived from an EMBL/GenBank/DDBJ whole genome shotgun (WGS) entry which is preliminary data.</text>
</comment>
<dbReference type="Pfam" id="PF02517">
    <property type="entry name" value="Rce1-like"/>
    <property type="match status" value="1"/>
</dbReference>
<accession>A0ABV7XRN8</accession>
<feature type="transmembrane region" description="Helical" evidence="1">
    <location>
        <begin position="164"/>
        <end position="185"/>
    </location>
</feature>
<feature type="domain" description="CAAX prenyl protease 2/Lysostaphin resistance protein A-like" evidence="2">
    <location>
        <begin position="111"/>
        <end position="204"/>
    </location>
</feature>
<protein>
    <submittedName>
        <fullName evidence="3">Type II CAAX prenyl endopeptidase Rce1 family protein</fullName>
    </submittedName>
</protein>
<evidence type="ECO:0000313" key="3">
    <source>
        <dbReference type="EMBL" id="MFC3754478.1"/>
    </source>
</evidence>
<dbReference type="InterPro" id="IPR003675">
    <property type="entry name" value="Rce1/LyrA-like_dom"/>
</dbReference>
<keyword evidence="1" id="KW-0812">Transmembrane</keyword>
<reference evidence="4" key="1">
    <citation type="journal article" date="2019" name="Int. J. Syst. Evol. Microbiol.">
        <title>The Global Catalogue of Microorganisms (GCM) 10K type strain sequencing project: providing services to taxonomists for standard genome sequencing and annotation.</title>
        <authorList>
            <consortium name="The Broad Institute Genomics Platform"/>
            <consortium name="The Broad Institute Genome Sequencing Center for Infectious Disease"/>
            <person name="Wu L."/>
            <person name="Ma J."/>
        </authorList>
    </citation>
    <scope>NUCLEOTIDE SEQUENCE [LARGE SCALE GENOMIC DNA]</scope>
    <source>
        <strain evidence="4">CECT 7798</strain>
    </source>
</reference>
<proteinExistence type="predicted"/>
<evidence type="ECO:0000256" key="1">
    <source>
        <dbReference type="SAM" id="Phobius"/>
    </source>
</evidence>
<dbReference type="EMBL" id="JBHRYO010000001">
    <property type="protein sequence ID" value="MFC3754478.1"/>
    <property type="molecule type" value="Genomic_DNA"/>
</dbReference>
<evidence type="ECO:0000259" key="2">
    <source>
        <dbReference type="Pfam" id="PF02517"/>
    </source>
</evidence>
<keyword evidence="1" id="KW-1133">Transmembrane helix</keyword>
<name>A0ABV7XRN8_9FLAO</name>
<dbReference type="Proteomes" id="UP001595735">
    <property type="component" value="Unassembled WGS sequence"/>
</dbReference>
<gene>
    <name evidence="3" type="ORF">ACFONJ_00635</name>
</gene>
<sequence length="263" mass="30690">MSKNIRFFSILILGFIIYYFFDLFCFKSIQNFTKDLFHSKALAHVVAYSITLIPLIITLKILFPKKNILDLFSLNHSVAKGFYLAFIGTLPMLIGYAIHFRIISTFNFESLFINTISSAFFEEIIFRSFLIGTLYRFTRLGFLSSILLGSLLFAQVHLYQSQNITELIEIFAITFLGSVFFAWVYFEQNFNIWAAISLHFLMNLYWELFNVSDNVSGNTFGNLYKLLSIVLIIGITIYDKKKNKKQFQITWKTLFVKSREIQS</sequence>
<feature type="transmembrane region" description="Helical" evidence="1">
    <location>
        <begin position="221"/>
        <end position="238"/>
    </location>
</feature>
<feature type="transmembrane region" description="Helical" evidence="1">
    <location>
        <begin position="7"/>
        <end position="29"/>
    </location>
</feature>
<feature type="transmembrane region" description="Helical" evidence="1">
    <location>
        <begin position="192"/>
        <end position="209"/>
    </location>
</feature>
<feature type="transmembrane region" description="Helical" evidence="1">
    <location>
        <begin position="137"/>
        <end position="158"/>
    </location>
</feature>